<reference evidence="1 2" key="1">
    <citation type="submission" date="2016-01" db="EMBL/GenBank/DDBJ databases">
        <title>Investigation of taxonomic status of Bacillus aminovorans.</title>
        <authorList>
            <person name="Verma A."/>
            <person name="Pal Y."/>
            <person name="Krishnamurthi S."/>
        </authorList>
    </citation>
    <scope>NUCLEOTIDE SEQUENCE [LARGE SCALE GENOMIC DNA]</scope>
    <source>
        <strain evidence="1 2">DSM 4337</strain>
    </source>
</reference>
<protein>
    <submittedName>
        <fullName evidence="1">Uncharacterized protein</fullName>
    </submittedName>
</protein>
<accession>A0A177KI95</accession>
<comment type="caution">
    <text evidence="1">The sequence shown here is derived from an EMBL/GenBank/DDBJ whole genome shotgun (WGS) entry which is preliminary data.</text>
</comment>
<name>A0A177KI95_9BACI</name>
<dbReference type="OrthoDB" id="2969743at2"/>
<evidence type="ECO:0000313" key="2">
    <source>
        <dbReference type="Proteomes" id="UP000077271"/>
    </source>
</evidence>
<dbReference type="EMBL" id="LQWZ01000036">
    <property type="protein sequence ID" value="OAH53118.1"/>
    <property type="molecule type" value="Genomic_DNA"/>
</dbReference>
<dbReference type="RefSeq" id="WP_082860646.1">
    <property type="nucleotide sequence ID" value="NZ_LQWZ01000036.1"/>
</dbReference>
<dbReference type="AlphaFoldDB" id="A0A177KI95"/>
<dbReference type="Proteomes" id="UP000077271">
    <property type="component" value="Unassembled WGS sequence"/>
</dbReference>
<dbReference type="CDD" id="cd00093">
    <property type="entry name" value="HTH_XRE"/>
    <property type="match status" value="1"/>
</dbReference>
<proteinExistence type="predicted"/>
<gene>
    <name evidence="1" type="ORF">AWH48_12235</name>
</gene>
<organism evidence="1 2">
    <name type="scientific">Domibacillus aminovorans</name>
    <dbReference type="NCBI Taxonomy" id="29332"/>
    <lineage>
        <taxon>Bacteria</taxon>
        <taxon>Bacillati</taxon>
        <taxon>Bacillota</taxon>
        <taxon>Bacilli</taxon>
        <taxon>Bacillales</taxon>
        <taxon>Bacillaceae</taxon>
        <taxon>Domibacillus</taxon>
    </lineage>
</organism>
<sequence>MEKGNIGPALKRTRGGQTQLEFAMDIEGLPRETLSSYETGRVNIPPDISRKVVKLKDDPWFVMALRYEYTRTGPVRLEGKKVDLQRSSTKEKLLEEIEEATEAIKATKLSNKLSYLSSFEKQVLEKALGQVVDLITASEHLLGVVCEEADISYLGVWQDHYNKLITRGYANKEQIVGGQA</sequence>
<evidence type="ECO:0000313" key="1">
    <source>
        <dbReference type="EMBL" id="OAH53118.1"/>
    </source>
</evidence>
<dbReference type="InterPro" id="IPR001387">
    <property type="entry name" value="Cro/C1-type_HTH"/>
</dbReference>